<dbReference type="InterPro" id="IPR011009">
    <property type="entry name" value="Kinase-like_dom_sf"/>
</dbReference>
<proteinExistence type="predicted"/>
<dbReference type="RefSeq" id="XP_003654838.1">
    <property type="nucleotide sequence ID" value="XM_003654790.1"/>
</dbReference>
<evidence type="ECO:0000313" key="3">
    <source>
        <dbReference type="Proteomes" id="UP000008181"/>
    </source>
</evidence>
<dbReference type="InterPro" id="IPR051678">
    <property type="entry name" value="AGP_Transferase"/>
</dbReference>
<dbReference type="HOGENOM" id="CLU_021768_5_1_1"/>
<dbReference type="KEGG" id="ttt:THITE_2050993"/>
<organism evidence="2 3">
    <name type="scientific">Thermothielavioides terrestris (strain ATCC 38088 / NRRL 8126)</name>
    <name type="common">Thielavia terrestris</name>
    <dbReference type="NCBI Taxonomy" id="578455"/>
    <lineage>
        <taxon>Eukaryota</taxon>
        <taxon>Fungi</taxon>
        <taxon>Dikarya</taxon>
        <taxon>Ascomycota</taxon>
        <taxon>Pezizomycotina</taxon>
        <taxon>Sordariomycetes</taxon>
        <taxon>Sordariomycetidae</taxon>
        <taxon>Sordariales</taxon>
        <taxon>Chaetomiaceae</taxon>
        <taxon>Thermothielavioides</taxon>
        <taxon>Thermothielavioides terrestris</taxon>
    </lineage>
</organism>
<dbReference type="CDD" id="cd05120">
    <property type="entry name" value="APH_ChoK_like"/>
    <property type="match status" value="1"/>
</dbReference>
<dbReference type="InterPro" id="IPR002575">
    <property type="entry name" value="Aminoglycoside_PTrfase"/>
</dbReference>
<dbReference type="Gene3D" id="3.90.1200.10">
    <property type="match status" value="1"/>
</dbReference>
<dbReference type="OrthoDB" id="4588670at2759"/>
<dbReference type="SUPFAM" id="SSF56112">
    <property type="entry name" value="Protein kinase-like (PK-like)"/>
    <property type="match status" value="1"/>
</dbReference>
<accession>G2R6M1</accession>
<reference evidence="2 3" key="1">
    <citation type="journal article" date="2011" name="Nat. Biotechnol.">
        <title>Comparative genomic analysis of the thermophilic biomass-degrading fungi Myceliophthora thermophila and Thielavia terrestris.</title>
        <authorList>
            <person name="Berka R.M."/>
            <person name="Grigoriev I.V."/>
            <person name="Otillar R."/>
            <person name="Salamov A."/>
            <person name="Grimwood J."/>
            <person name="Reid I."/>
            <person name="Ishmael N."/>
            <person name="John T."/>
            <person name="Darmond C."/>
            <person name="Moisan M.-C."/>
            <person name="Henrissat B."/>
            <person name="Coutinho P.M."/>
            <person name="Lombard V."/>
            <person name="Natvig D.O."/>
            <person name="Lindquist E."/>
            <person name="Schmutz J."/>
            <person name="Lucas S."/>
            <person name="Harris P."/>
            <person name="Powlowski J."/>
            <person name="Bellemare A."/>
            <person name="Taylor D."/>
            <person name="Butler G."/>
            <person name="de Vries R.P."/>
            <person name="Allijn I.E."/>
            <person name="van den Brink J."/>
            <person name="Ushinsky S."/>
            <person name="Storms R."/>
            <person name="Powell A.J."/>
            <person name="Paulsen I.T."/>
            <person name="Elbourne L.D.H."/>
            <person name="Baker S.E."/>
            <person name="Magnuson J."/>
            <person name="LaBoissiere S."/>
            <person name="Clutterbuck A.J."/>
            <person name="Martinez D."/>
            <person name="Wogulis M."/>
            <person name="de Leon A.L."/>
            <person name="Rey M.W."/>
            <person name="Tsang A."/>
        </authorList>
    </citation>
    <scope>NUCLEOTIDE SEQUENCE [LARGE SCALE GENOMIC DNA]</scope>
    <source>
        <strain evidence="3">ATCC 38088 / NRRL 8126</strain>
    </source>
</reference>
<evidence type="ECO:0000313" key="2">
    <source>
        <dbReference type="EMBL" id="AEO68502.1"/>
    </source>
</evidence>
<keyword evidence="3" id="KW-1185">Reference proteome</keyword>
<dbReference type="eggNOG" id="ENOG502SN24">
    <property type="taxonomic scope" value="Eukaryota"/>
</dbReference>
<dbReference type="Proteomes" id="UP000008181">
    <property type="component" value="Chromosome 3"/>
</dbReference>
<name>G2R6M1_THETT</name>
<feature type="domain" description="Aminoglycoside phosphotransferase" evidence="1">
    <location>
        <begin position="73"/>
        <end position="278"/>
    </location>
</feature>
<dbReference type="GeneID" id="11518549"/>
<dbReference type="PANTHER" id="PTHR21310">
    <property type="entry name" value="AMINOGLYCOSIDE PHOSPHOTRANSFERASE-RELATED-RELATED"/>
    <property type="match status" value="1"/>
</dbReference>
<dbReference type="PANTHER" id="PTHR21310:SF48">
    <property type="entry name" value="AMINOGLYCOSIDE PHOSPHOTRANSFERASE DOMAIN-CONTAINING PROTEIN"/>
    <property type="match status" value="1"/>
</dbReference>
<dbReference type="EMBL" id="CP003011">
    <property type="protein sequence ID" value="AEO68502.1"/>
    <property type="molecule type" value="Genomic_DNA"/>
</dbReference>
<dbReference type="AlphaFoldDB" id="G2R6M1"/>
<protein>
    <recommendedName>
        <fullName evidence="1">Aminoglycoside phosphotransferase domain-containing protein</fullName>
    </recommendedName>
</protein>
<dbReference type="Pfam" id="PF01636">
    <property type="entry name" value="APH"/>
    <property type="match status" value="1"/>
</dbReference>
<sequence length="294" mass="34153">MQSPHRIRLPYFAPTGSLPAPLPSTEELDAQPELGPKKYFKGQRVVRVGEHFVVKYGWLVKPIEGENMLYVSDKTTIPIPRVYALFQKEDEHGRMCTYIVMEHVDGQTLDMVWRSLDLEAKEAAASQLRDFMDQLRGLPAPDFFGSLDNRPLLDYLFFTEEARPEINGPFKTEAEIAEALVLKLQRDEADYPAERAAYYRRVLPSVLQGDGRPRFTHADLQTTNIMLRPDGTVVLLDWEMAGWYPRYWEYATAIFGCGGWSQWTDDFHAWVPKFLDEYPNEYLWLGNIRSFLWF</sequence>
<gene>
    <name evidence="2" type="ORF">THITE_2050993</name>
</gene>
<evidence type="ECO:0000259" key="1">
    <source>
        <dbReference type="Pfam" id="PF01636"/>
    </source>
</evidence>